<dbReference type="AlphaFoldDB" id="A0A2N1NXL4"/>
<gene>
    <name evidence="4" type="ORF">RhiirC2_729164</name>
</gene>
<evidence type="ECO:0000313" key="5">
    <source>
        <dbReference type="Proteomes" id="UP000233469"/>
    </source>
</evidence>
<organism evidence="4 5">
    <name type="scientific">Rhizophagus irregularis</name>
    <dbReference type="NCBI Taxonomy" id="588596"/>
    <lineage>
        <taxon>Eukaryota</taxon>
        <taxon>Fungi</taxon>
        <taxon>Fungi incertae sedis</taxon>
        <taxon>Mucoromycota</taxon>
        <taxon>Glomeromycotina</taxon>
        <taxon>Glomeromycetes</taxon>
        <taxon>Glomerales</taxon>
        <taxon>Glomeraceae</taxon>
        <taxon>Rhizophagus</taxon>
    </lineage>
</organism>
<dbReference type="GO" id="GO:0003712">
    <property type="term" value="F:transcription coregulator activity"/>
    <property type="evidence" value="ECO:0007669"/>
    <property type="project" value="InterPro"/>
</dbReference>
<dbReference type="VEuPathDB" id="FungiDB:FUN_019459"/>
<accession>A0A2N1NXL4</accession>
<dbReference type="GO" id="GO:0006355">
    <property type="term" value="P:regulation of DNA-templated transcription"/>
    <property type="evidence" value="ECO:0007669"/>
    <property type="project" value="InterPro"/>
</dbReference>
<proteinExistence type="predicted"/>
<dbReference type="EMBL" id="LLXL01000075">
    <property type="protein sequence ID" value="PKK78624.1"/>
    <property type="molecule type" value="Genomic_DNA"/>
</dbReference>
<dbReference type="InterPro" id="IPR036529">
    <property type="entry name" value="KIX_dom_sf"/>
</dbReference>
<dbReference type="Gene3D" id="1.10.246.20">
    <property type="entry name" value="Coactivator CBP, KIX domain"/>
    <property type="match status" value="1"/>
</dbReference>
<protein>
    <recommendedName>
        <fullName evidence="3">Mediator complex subunit 15 KIX domain-containing protein</fullName>
    </recommendedName>
</protein>
<feature type="domain" description="Mediator complex subunit 15 KIX" evidence="3">
    <location>
        <begin position="23"/>
        <end position="88"/>
    </location>
</feature>
<dbReference type="VEuPathDB" id="FungiDB:RhiirFUN_020910"/>
<evidence type="ECO:0000313" key="4">
    <source>
        <dbReference type="EMBL" id="PKK78624.1"/>
    </source>
</evidence>
<evidence type="ECO:0000256" key="2">
    <source>
        <dbReference type="ARBA" id="ARBA00023242"/>
    </source>
</evidence>
<sequence>MSGGFFNNVNQQINVNAAASSSNDWRLLLPDEERKANVGMLFKLFELMKSAYTTNQRFIASKRWEDEAYNKANSKEEYQQSISTKMQHV</sequence>
<reference evidence="4 5" key="1">
    <citation type="submission" date="2016-04" db="EMBL/GenBank/DDBJ databases">
        <title>Genome analyses suggest a sexual origin of heterokaryosis in a supposedly ancient asexual fungus.</title>
        <authorList>
            <person name="Ropars J."/>
            <person name="Sedzielewska K."/>
            <person name="Noel J."/>
            <person name="Charron P."/>
            <person name="Farinelli L."/>
            <person name="Marton T."/>
            <person name="Kruger M."/>
            <person name="Pelin A."/>
            <person name="Brachmann A."/>
            <person name="Corradi N."/>
        </authorList>
    </citation>
    <scope>NUCLEOTIDE SEQUENCE [LARGE SCALE GENOMIC DNA]</scope>
    <source>
        <strain evidence="4 5">C2</strain>
    </source>
</reference>
<dbReference type="InterPro" id="IPR036546">
    <property type="entry name" value="MED15_KIX"/>
</dbReference>
<dbReference type="Pfam" id="PF16987">
    <property type="entry name" value="KIX_2"/>
    <property type="match status" value="1"/>
</dbReference>
<comment type="caution">
    <text evidence="4">The sequence shown here is derived from an EMBL/GenBank/DDBJ whole genome shotgun (WGS) entry which is preliminary data.</text>
</comment>
<dbReference type="Proteomes" id="UP000233469">
    <property type="component" value="Unassembled WGS sequence"/>
</dbReference>
<dbReference type="VEuPathDB" id="FungiDB:RhiirA1_410740"/>
<evidence type="ECO:0000256" key="1">
    <source>
        <dbReference type="ARBA" id="ARBA00004123"/>
    </source>
</evidence>
<comment type="subcellular location">
    <subcellularLocation>
        <location evidence="1">Nucleus</location>
    </subcellularLocation>
</comment>
<keyword evidence="2" id="KW-0539">Nucleus</keyword>
<reference evidence="4 5" key="2">
    <citation type="submission" date="2017-10" db="EMBL/GenBank/DDBJ databases">
        <title>Extensive intraspecific genome diversity in a model arbuscular mycorrhizal fungus.</title>
        <authorList>
            <person name="Chen E.C.H."/>
            <person name="Morin E."/>
            <person name="Baudet D."/>
            <person name="Noel J."/>
            <person name="Ndikumana S."/>
            <person name="Charron P."/>
            <person name="St-Onge C."/>
            <person name="Giorgi J."/>
            <person name="Grigoriev I.V."/>
            <person name="Roux C."/>
            <person name="Martin F.M."/>
            <person name="Corradi N."/>
        </authorList>
    </citation>
    <scope>NUCLEOTIDE SEQUENCE [LARGE SCALE GENOMIC DNA]</scope>
    <source>
        <strain evidence="4 5">C2</strain>
    </source>
</reference>
<evidence type="ECO:0000259" key="3">
    <source>
        <dbReference type="Pfam" id="PF16987"/>
    </source>
</evidence>
<name>A0A2N1NXL4_9GLOM</name>
<feature type="non-terminal residue" evidence="4">
    <location>
        <position position="89"/>
    </location>
</feature>
<dbReference type="GO" id="GO:0005634">
    <property type="term" value="C:nucleus"/>
    <property type="evidence" value="ECO:0007669"/>
    <property type="project" value="UniProtKB-SubCell"/>
</dbReference>